<reference evidence="1 2" key="1">
    <citation type="submission" date="2024-07" db="EMBL/GenBank/DDBJ databases">
        <authorList>
            <person name="Akdeniz Z."/>
        </authorList>
    </citation>
    <scope>NUCLEOTIDE SEQUENCE [LARGE SCALE GENOMIC DNA]</scope>
</reference>
<protein>
    <submittedName>
        <fullName evidence="1">Uncharacterized protein</fullName>
    </submittedName>
</protein>
<dbReference type="Proteomes" id="UP001642409">
    <property type="component" value="Unassembled WGS sequence"/>
</dbReference>
<accession>A0ABP1KEL5</accession>
<keyword evidence="2" id="KW-1185">Reference proteome</keyword>
<name>A0ABP1KEL5_9EUKA</name>
<gene>
    <name evidence="1" type="ORF">HINF_LOCUS49036</name>
</gene>
<sequence>MTQTQYLSAKAPGLKALCLNGGSMKIVKVYFFFKIKMIRDDNIIQLESQPINIMSFGCIGLYGKTNTGKTTQLFKLKDAYIENSKKQQYDLDKPSVLGGEFTHIYFISPSIQSDKTSKKNQNDNIIKIDGQKDNILNLIQYIRQIKDQIEIIIELQQDLRQFFKQQTKIQYDRHTAVLLINILKLIEQTKRKYPQLIYKEQNQVIIDNLKDLYQILGVKTDYTWIRIPKIMTMFDDMSGTSLFTNSVENEFYKFIVQRRHLHVFACFIVAHSITNLYYQFRVNQTAILLFNGLKPEQMSDYFNTIQEVQSKNFGEKEFTEIYKNVIGYYEDDFDKKIKYRYNFLYIVISPTPSIYQGFEKRLK</sequence>
<evidence type="ECO:0000313" key="1">
    <source>
        <dbReference type="EMBL" id="CAL6060043.1"/>
    </source>
</evidence>
<dbReference type="EMBL" id="CAXDID020000228">
    <property type="protein sequence ID" value="CAL6060043.1"/>
    <property type="molecule type" value="Genomic_DNA"/>
</dbReference>
<evidence type="ECO:0000313" key="2">
    <source>
        <dbReference type="Proteomes" id="UP001642409"/>
    </source>
</evidence>
<organism evidence="1 2">
    <name type="scientific">Hexamita inflata</name>
    <dbReference type="NCBI Taxonomy" id="28002"/>
    <lineage>
        <taxon>Eukaryota</taxon>
        <taxon>Metamonada</taxon>
        <taxon>Diplomonadida</taxon>
        <taxon>Hexamitidae</taxon>
        <taxon>Hexamitinae</taxon>
        <taxon>Hexamita</taxon>
    </lineage>
</organism>
<proteinExistence type="predicted"/>
<comment type="caution">
    <text evidence="1">The sequence shown here is derived from an EMBL/GenBank/DDBJ whole genome shotgun (WGS) entry which is preliminary data.</text>
</comment>